<sequence>MSAADDKAQLNAPQPSSKPKKPLSCLSCKVRKLKCDHERPACTRCAKANSECIYPEARRKPKLLQSNVKELEARIAQVEGYLKEVGQSRPDTTSKDILVGGLDSEDCVSSKDQPSNGIAWEDDAAFQNLNGLPSTFAGEDQLFSHEVIGDNEAPEGTQPLFRPAGLDNYAGDSFESGQLIDLGMSEALPPSEMIEDLHTSFFSTQYHYMPAVHPGRYYKAFYGNSLNKPPMCLQYAIWAMGALWHPKYDRIADVFYKRARHYAETDELKGDGEHFITIAHAQTWVLITAYEARAMLYTRASMSAARGSRLVQMLALDRIDAPDDLLPPSLGPPIDWTELEERRRVFWIAFSNDAQGSIATGWNSIIRTEEIMTRLPASEAAFASGQEETAPFLYEVMKGAPYSGFTGFLVINEMLKSIMSHVHLIKSSDRPEDAINGAFWQRHRRLDNQLSTLFLFMPESFRLPDNIRDPLATYINLNFHACVICLHHVALEKIETHQLDDSLRKECHSLLKNAAEEIASIAKLTSHRSSLFSNPLCAFSLYCATTVYVYLAKQDPSSGINSKDMSNLELIINVMEAISRIHLITSAFLQQACLDIDKNGLSSIIKLPNLYQYRDLFGGPASSIPLMARSPISRHTQMSPPLPGRLPLDKPVGHLRPMNLRMTKSVPLLTGVTAAMSRLDITDCFKPSLGAISRNLEPRSTDNTHKRKRRPSASQFSAHRSGELVGETALSDYTGFEHSMHLSMDNEGEQLGEGSRLCGTTNTPHFAHLPLGEAASRGAESDRSHGVSKEAEASQCPLDMPFTAWQTIDNETLAFSEVTARIPDMHGDELDFMGSRGFGP</sequence>
<dbReference type="KEGG" id="trr:M419DRAFT_34476"/>
<dbReference type="Gene3D" id="4.10.240.10">
    <property type="entry name" value="Zn(2)-C6 fungal-type DNA-binding domain"/>
    <property type="match status" value="1"/>
</dbReference>
<keyword evidence="5" id="KW-0539">Nucleus</keyword>
<dbReference type="InterPro" id="IPR007219">
    <property type="entry name" value="XnlR_reg_dom"/>
</dbReference>
<dbReference type="OrthoDB" id="4456959at2759"/>
<dbReference type="GO" id="GO:0008270">
    <property type="term" value="F:zinc ion binding"/>
    <property type="evidence" value="ECO:0007669"/>
    <property type="project" value="InterPro"/>
</dbReference>
<organism evidence="8 9">
    <name type="scientific">Hypocrea jecorina (strain ATCC 56765 / BCRC 32924 / NRRL 11460 / Rut C-30)</name>
    <name type="common">Trichoderma reesei</name>
    <dbReference type="NCBI Taxonomy" id="1344414"/>
    <lineage>
        <taxon>Eukaryota</taxon>
        <taxon>Fungi</taxon>
        <taxon>Dikarya</taxon>
        <taxon>Ascomycota</taxon>
        <taxon>Pezizomycotina</taxon>
        <taxon>Sordariomycetes</taxon>
        <taxon>Hypocreomycetidae</taxon>
        <taxon>Hypocreales</taxon>
        <taxon>Hypocreaceae</taxon>
        <taxon>Trichoderma</taxon>
    </lineage>
</organism>
<dbReference type="Pfam" id="PF00172">
    <property type="entry name" value="Zn_clus"/>
    <property type="match status" value="1"/>
</dbReference>
<evidence type="ECO:0000259" key="7">
    <source>
        <dbReference type="PROSITE" id="PS50048"/>
    </source>
</evidence>
<keyword evidence="2" id="KW-0479">Metal-binding</keyword>
<dbReference type="PROSITE" id="PS50048">
    <property type="entry name" value="ZN2_CY6_FUNGAL_2"/>
    <property type="match status" value="1"/>
</dbReference>
<accession>A0A024SBM7</accession>
<dbReference type="PANTHER" id="PTHR47338:SF10">
    <property type="entry name" value="TRANSCRIPTION FACTOR DOMAIN-CONTAINING PROTEIN-RELATED"/>
    <property type="match status" value="1"/>
</dbReference>
<evidence type="ECO:0000256" key="1">
    <source>
        <dbReference type="ARBA" id="ARBA00004123"/>
    </source>
</evidence>
<dbReference type="Proteomes" id="UP000024376">
    <property type="component" value="Unassembled WGS sequence"/>
</dbReference>
<protein>
    <recommendedName>
        <fullName evidence="7">Zn(2)-C6 fungal-type domain-containing protein</fullName>
    </recommendedName>
</protein>
<evidence type="ECO:0000256" key="5">
    <source>
        <dbReference type="ARBA" id="ARBA00023242"/>
    </source>
</evidence>
<feature type="compositionally biased region" description="Basic and acidic residues" evidence="6">
    <location>
        <begin position="779"/>
        <end position="792"/>
    </location>
</feature>
<evidence type="ECO:0000256" key="2">
    <source>
        <dbReference type="ARBA" id="ARBA00022723"/>
    </source>
</evidence>
<dbReference type="EMBL" id="KI911144">
    <property type="protein sequence ID" value="ETS02749.1"/>
    <property type="molecule type" value="Genomic_DNA"/>
</dbReference>
<evidence type="ECO:0000256" key="6">
    <source>
        <dbReference type="SAM" id="MobiDB-lite"/>
    </source>
</evidence>
<dbReference type="InterPro" id="IPR001138">
    <property type="entry name" value="Zn2Cys6_DnaBD"/>
</dbReference>
<feature type="region of interest" description="Disordered" evidence="6">
    <location>
        <begin position="694"/>
        <end position="723"/>
    </location>
</feature>
<dbReference type="SMART" id="SM00066">
    <property type="entry name" value="GAL4"/>
    <property type="match status" value="1"/>
</dbReference>
<dbReference type="Pfam" id="PF04082">
    <property type="entry name" value="Fungal_trans"/>
    <property type="match status" value="1"/>
</dbReference>
<dbReference type="PANTHER" id="PTHR47338">
    <property type="entry name" value="ZN(II)2CYS6 TRANSCRIPTION FACTOR (EUROFUNG)-RELATED"/>
    <property type="match status" value="1"/>
</dbReference>
<dbReference type="GO" id="GO:0006351">
    <property type="term" value="P:DNA-templated transcription"/>
    <property type="evidence" value="ECO:0007669"/>
    <property type="project" value="InterPro"/>
</dbReference>
<feature type="region of interest" description="Disordered" evidence="6">
    <location>
        <begin position="775"/>
        <end position="795"/>
    </location>
</feature>
<dbReference type="InterPro" id="IPR036864">
    <property type="entry name" value="Zn2-C6_fun-type_DNA-bd_sf"/>
</dbReference>
<dbReference type="GO" id="GO:0000981">
    <property type="term" value="F:DNA-binding transcription factor activity, RNA polymerase II-specific"/>
    <property type="evidence" value="ECO:0007669"/>
    <property type="project" value="InterPro"/>
</dbReference>
<dbReference type="CDD" id="cd00067">
    <property type="entry name" value="GAL4"/>
    <property type="match status" value="1"/>
</dbReference>
<evidence type="ECO:0000256" key="3">
    <source>
        <dbReference type="ARBA" id="ARBA00023015"/>
    </source>
</evidence>
<feature type="compositionally biased region" description="Low complexity" evidence="6">
    <location>
        <begin position="13"/>
        <end position="23"/>
    </location>
</feature>
<dbReference type="SUPFAM" id="SSF57701">
    <property type="entry name" value="Zn2/Cys6 DNA-binding domain"/>
    <property type="match status" value="1"/>
</dbReference>
<dbReference type="CDD" id="cd12148">
    <property type="entry name" value="fungal_TF_MHR"/>
    <property type="match status" value="1"/>
</dbReference>
<evidence type="ECO:0000313" key="9">
    <source>
        <dbReference type="Proteomes" id="UP000024376"/>
    </source>
</evidence>
<dbReference type="PROSITE" id="PS00463">
    <property type="entry name" value="ZN2_CY6_FUNGAL_1"/>
    <property type="match status" value="1"/>
</dbReference>
<evidence type="ECO:0000313" key="8">
    <source>
        <dbReference type="EMBL" id="ETS02749.1"/>
    </source>
</evidence>
<reference evidence="9" key="1">
    <citation type="journal article" date="2013" name="Ind. Biotechnol.">
        <title>Comparative genomics analysis of Trichoderma reesei strains.</title>
        <authorList>
            <person name="Koike H."/>
            <person name="Aerts A."/>
            <person name="LaButti K."/>
            <person name="Grigoriev I.V."/>
            <person name="Baker S.E."/>
        </authorList>
    </citation>
    <scope>NUCLEOTIDE SEQUENCE [LARGE SCALE GENOMIC DNA]</scope>
    <source>
        <strain evidence="9">ATCC 56765 / BCRC 32924 / NRRL 11460 / Rut C-30</strain>
    </source>
</reference>
<comment type="subcellular location">
    <subcellularLocation>
        <location evidence="1">Nucleus</location>
    </subcellularLocation>
</comment>
<dbReference type="AlphaFoldDB" id="A0A024SBM7"/>
<feature type="domain" description="Zn(2)-C6 fungal-type" evidence="7">
    <location>
        <begin position="24"/>
        <end position="54"/>
    </location>
</feature>
<proteinExistence type="predicted"/>
<name>A0A024SBM7_HYPJR</name>
<keyword evidence="4" id="KW-0804">Transcription</keyword>
<dbReference type="InterPro" id="IPR050815">
    <property type="entry name" value="TF_fung"/>
</dbReference>
<gene>
    <name evidence="8" type="ORF">M419DRAFT_34476</name>
</gene>
<dbReference type="GO" id="GO:0003677">
    <property type="term" value="F:DNA binding"/>
    <property type="evidence" value="ECO:0007669"/>
    <property type="project" value="InterPro"/>
</dbReference>
<feature type="region of interest" description="Disordered" evidence="6">
    <location>
        <begin position="1"/>
        <end position="23"/>
    </location>
</feature>
<keyword evidence="3" id="KW-0805">Transcription regulation</keyword>
<dbReference type="HOGENOM" id="CLU_011017_1_1_1"/>
<dbReference type="GO" id="GO:0005634">
    <property type="term" value="C:nucleus"/>
    <property type="evidence" value="ECO:0007669"/>
    <property type="project" value="UniProtKB-SubCell"/>
</dbReference>
<evidence type="ECO:0000256" key="4">
    <source>
        <dbReference type="ARBA" id="ARBA00023163"/>
    </source>
</evidence>